<keyword evidence="8" id="KW-0472">Membrane</keyword>
<keyword evidence="3" id="KW-0150">Chloroplast</keyword>
<evidence type="ECO:0000256" key="7">
    <source>
        <dbReference type="ARBA" id="ARBA00022989"/>
    </source>
</evidence>
<proteinExistence type="inferred from homology"/>
<evidence type="ECO:0000256" key="4">
    <source>
        <dbReference type="ARBA" id="ARBA00022640"/>
    </source>
</evidence>
<comment type="similarity">
    <text evidence="2">Belongs to the RETICULATA family.</text>
</comment>
<organism evidence="9">
    <name type="scientific">Araucaria cunninghamii</name>
    <name type="common">Hoop pine</name>
    <name type="synonym">Moreton Bay pine</name>
    <dbReference type="NCBI Taxonomy" id="56994"/>
    <lineage>
        <taxon>Eukaryota</taxon>
        <taxon>Viridiplantae</taxon>
        <taxon>Streptophyta</taxon>
        <taxon>Embryophyta</taxon>
        <taxon>Tracheophyta</taxon>
        <taxon>Spermatophyta</taxon>
        <taxon>Pinopsida</taxon>
        <taxon>Pinidae</taxon>
        <taxon>Conifers II</taxon>
        <taxon>Araucariales</taxon>
        <taxon>Araucariaceae</taxon>
        <taxon>Araucaria</taxon>
    </lineage>
</organism>
<keyword evidence="4" id="KW-0934">Plastid</keyword>
<dbReference type="InterPro" id="IPR021825">
    <property type="entry name" value="RETICULATA-related"/>
</dbReference>
<keyword evidence="7" id="KW-1133">Transmembrane helix</keyword>
<evidence type="ECO:0000256" key="5">
    <source>
        <dbReference type="ARBA" id="ARBA00022692"/>
    </source>
</evidence>
<dbReference type="AlphaFoldDB" id="A0A0D6R8K0"/>
<evidence type="ECO:0000256" key="3">
    <source>
        <dbReference type="ARBA" id="ARBA00022528"/>
    </source>
</evidence>
<sequence length="335" mass="35579">MLGAPGGGGNCGCCGPGGGGPLGGLSGMAIAPGGGGGGGGEGESENEKNRAEAMMALAALGRSLESIPADLAMAVKEGKVPAAIVNRYAELEKSGFFRWLLQFGGFKERLLADDLFLAKVAMECGVGIFTKTAAELERRRENFMKEIDFVIADVVMAIVADFMLVWLPAPTVSLRPALSREAGMITKFFYNCPDNAFQVALRGTSYSFLQRVGAIVRNGAKLFCVGTSASLIGTGATNLLINARKAVDKDFAGEAEDVPVVSTSVAYGVYMAVSSNLRYQILAGVIEQRILEPLLHNRKLLLSSVCFAVRTGNTFLGSLMWVDYARWTGIQKIRE</sequence>
<name>A0A0D6R8K0_ARACU</name>
<comment type="subcellular location">
    <subcellularLocation>
        <location evidence="1">Plastid</location>
        <location evidence="1">Chloroplast membrane</location>
        <topology evidence="1">Multi-pass membrane protein</topology>
    </subcellularLocation>
</comment>
<keyword evidence="6" id="KW-0809">Transit peptide</keyword>
<dbReference type="GO" id="GO:0031969">
    <property type="term" value="C:chloroplast membrane"/>
    <property type="evidence" value="ECO:0007669"/>
    <property type="project" value="UniProtKB-SubCell"/>
</dbReference>
<keyword evidence="5" id="KW-0812">Transmembrane</keyword>
<evidence type="ECO:0000313" key="9">
    <source>
        <dbReference type="EMBL" id="JAG99071.1"/>
    </source>
</evidence>
<evidence type="ECO:0000256" key="1">
    <source>
        <dbReference type="ARBA" id="ARBA00004508"/>
    </source>
</evidence>
<evidence type="ECO:0000256" key="6">
    <source>
        <dbReference type="ARBA" id="ARBA00022946"/>
    </source>
</evidence>
<dbReference type="PANTHER" id="PTHR31620:SF8">
    <property type="entry name" value="PROTEIN RETICULATA-RELATED 4, CHLOROPLASTIC-LIKE"/>
    <property type="match status" value="1"/>
</dbReference>
<dbReference type="PANTHER" id="PTHR31620">
    <property type="entry name" value="PROTEIN RETICULATA-RELATED 2, CHLOROPLASTIC-RELATED"/>
    <property type="match status" value="1"/>
</dbReference>
<dbReference type="Pfam" id="PF11891">
    <property type="entry name" value="RETICULATA-like"/>
    <property type="match status" value="1"/>
</dbReference>
<accession>A0A0D6R8K0</accession>
<protein>
    <submittedName>
        <fullName evidence="9">Uncharacterized protein</fullName>
    </submittedName>
</protein>
<evidence type="ECO:0000256" key="2">
    <source>
        <dbReference type="ARBA" id="ARBA00010793"/>
    </source>
</evidence>
<reference evidence="9" key="1">
    <citation type="submission" date="2015-03" db="EMBL/GenBank/DDBJ databases">
        <title>A transcriptome of Araucaria cunninghamii, an australian fine timber species.</title>
        <authorList>
            <person name="Jing Yi C.J.Y."/>
            <person name="Yin San L.Y.S."/>
            <person name="Abdul Karim S.S."/>
            <person name="Wan Azmi N.N."/>
            <person name="Hercus R.R."/>
            <person name="Croft L.L."/>
        </authorList>
    </citation>
    <scope>NUCLEOTIDE SEQUENCE</scope>
    <source>
        <strain evidence="9">MI0301</strain>
        <tissue evidence="9">Leaf</tissue>
    </source>
</reference>
<dbReference type="EMBL" id="GCKF01009840">
    <property type="protein sequence ID" value="JAG99071.1"/>
    <property type="molecule type" value="Transcribed_RNA"/>
</dbReference>
<evidence type="ECO:0000256" key="8">
    <source>
        <dbReference type="ARBA" id="ARBA00023136"/>
    </source>
</evidence>